<comment type="caution">
    <text evidence="1">The sequence shown here is derived from an EMBL/GenBank/DDBJ whole genome shotgun (WGS) entry which is preliminary data.</text>
</comment>
<reference evidence="1 2" key="1">
    <citation type="submission" date="2015-09" db="EMBL/GenBank/DDBJ databases">
        <title>Genome sequence of Oxobacter pfennigii DSM 3222.</title>
        <authorList>
            <person name="Poehlein A."/>
            <person name="Bengelsdorf F.R."/>
            <person name="Schiel-Bengelsdorf B."/>
            <person name="Duerre P."/>
            <person name="Daniel R."/>
        </authorList>
    </citation>
    <scope>NUCLEOTIDE SEQUENCE [LARGE SCALE GENOMIC DNA]</scope>
    <source>
        <strain evidence="1 2">DSM 3222</strain>
    </source>
</reference>
<evidence type="ECO:0000313" key="1">
    <source>
        <dbReference type="EMBL" id="KPU43823.1"/>
    </source>
</evidence>
<name>A0A0P8W5C2_9CLOT</name>
<accession>A0A0P8W5C2</accession>
<organism evidence="1 2">
    <name type="scientific">Oxobacter pfennigii</name>
    <dbReference type="NCBI Taxonomy" id="36849"/>
    <lineage>
        <taxon>Bacteria</taxon>
        <taxon>Bacillati</taxon>
        <taxon>Bacillota</taxon>
        <taxon>Clostridia</taxon>
        <taxon>Eubacteriales</taxon>
        <taxon>Clostridiaceae</taxon>
        <taxon>Oxobacter</taxon>
    </lineage>
</organism>
<dbReference type="AlphaFoldDB" id="A0A0P8W5C2"/>
<sequence length="56" mass="6160">MKTPEGSLQGAEAPGEISAQIVFYQYILNDGESAAGFRDTSESIKIGFDKIEDMFR</sequence>
<proteinExistence type="predicted"/>
<gene>
    <name evidence="1" type="ORF">OXPF_26830</name>
</gene>
<evidence type="ECO:0000313" key="2">
    <source>
        <dbReference type="Proteomes" id="UP000050326"/>
    </source>
</evidence>
<protein>
    <submittedName>
        <fullName evidence="1">Uncharacterized protein</fullName>
    </submittedName>
</protein>
<dbReference type="Proteomes" id="UP000050326">
    <property type="component" value="Unassembled WGS sequence"/>
</dbReference>
<keyword evidence="2" id="KW-1185">Reference proteome</keyword>
<dbReference type="EMBL" id="LKET01000035">
    <property type="protein sequence ID" value="KPU43823.1"/>
    <property type="molecule type" value="Genomic_DNA"/>
</dbReference>
<dbReference type="RefSeq" id="WP_160317218.1">
    <property type="nucleotide sequence ID" value="NZ_LKET01000035.1"/>
</dbReference>